<protein>
    <submittedName>
        <fullName evidence="3">Peptidoglycan-binding protein, CsiV</fullName>
    </submittedName>
</protein>
<feature type="chain" id="PRO_5011517924" evidence="2">
    <location>
        <begin position="19"/>
        <end position="218"/>
    </location>
</feature>
<evidence type="ECO:0000256" key="1">
    <source>
        <dbReference type="SAM" id="MobiDB-lite"/>
    </source>
</evidence>
<dbReference type="Proteomes" id="UP000199636">
    <property type="component" value="Unassembled WGS sequence"/>
</dbReference>
<evidence type="ECO:0000256" key="2">
    <source>
        <dbReference type="SAM" id="SignalP"/>
    </source>
</evidence>
<dbReference type="EMBL" id="FNDS01000001">
    <property type="protein sequence ID" value="SDH44357.1"/>
    <property type="molecule type" value="Genomic_DNA"/>
</dbReference>
<sequence length="218" mass="23657">MFRYLLLLLVLLAPASFADDLYQVEVILFQQDGDIVQSSQPAPDDWAKGAQPPAPDSRWPTALDAQANKLRQTQGYHVLMHKSWKQSIGETPVKIALNEGKEQDGHFPVEGTLTLSMQRFIDTQTDFWINRFGADGFLASSQHMVQDVRLKNGILAYLDHPSLGMLIKVSPLNAKPASPPPPGMDEDAPSGAQAPQQPAPAAPANGGFDAPPPSEPAQ</sequence>
<keyword evidence="2" id="KW-0732">Signal</keyword>
<dbReference type="RefSeq" id="WP_090260619.1">
    <property type="nucleotide sequence ID" value="NZ_FNDS01000001.1"/>
</dbReference>
<dbReference type="AlphaFoldDB" id="A0A1G8CFY8"/>
<organism evidence="3 4">
    <name type="scientific">Pseudomonas panipatensis</name>
    <dbReference type="NCBI Taxonomy" id="428992"/>
    <lineage>
        <taxon>Bacteria</taxon>
        <taxon>Pseudomonadati</taxon>
        <taxon>Pseudomonadota</taxon>
        <taxon>Gammaproteobacteria</taxon>
        <taxon>Pseudomonadales</taxon>
        <taxon>Pseudomonadaceae</taxon>
        <taxon>Pseudomonas</taxon>
    </lineage>
</organism>
<feature type="region of interest" description="Disordered" evidence="1">
    <location>
        <begin position="173"/>
        <end position="218"/>
    </location>
</feature>
<feature type="region of interest" description="Disordered" evidence="1">
    <location>
        <begin position="39"/>
        <end position="58"/>
    </location>
</feature>
<gene>
    <name evidence="3" type="ORF">SAMN05216272_101565</name>
</gene>
<reference evidence="4" key="1">
    <citation type="submission" date="2016-10" db="EMBL/GenBank/DDBJ databases">
        <authorList>
            <person name="Varghese N."/>
            <person name="Submissions S."/>
        </authorList>
    </citation>
    <scope>NUCLEOTIDE SEQUENCE [LARGE SCALE GENOMIC DNA]</scope>
    <source>
        <strain evidence="4">CCM 7469</strain>
    </source>
</reference>
<proteinExistence type="predicted"/>
<dbReference type="OrthoDB" id="5566524at2"/>
<keyword evidence="4" id="KW-1185">Reference proteome</keyword>
<dbReference type="Pfam" id="PF10972">
    <property type="entry name" value="CsiV"/>
    <property type="match status" value="2"/>
</dbReference>
<dbReference type="InterPro" id="IPR021241">
    <property type="entry name" value="CsiV"/>
</dbReference>
<feature type="signal peptide" evidence="2">
    <location>
        <begin position="1"/>
        <end position="18"/>
    </location>
</feature>
<name>A0A1G8CFY8_9PSED</name>
<evidence type="ECO:0000313" key="4">
    <source>
        <dbReference type="Proteomes" id="UP000199636"/>
    </source>
</evidence>
<evidence type="ECO:0000313" key="3">
    <source>
        <dbReference type="EMBL" id="SDH44357.1"/>
    </source>
</evidence>
<accession>A0A1G8CFY8</accession>
<dbReference type="STRING" id="428992.SAMN05216272_101565"/>